<dbReference type="InterPro" id="IPR029052">
    <property type="entry name" value="Metallo-depent_PP-like"/>
</dbReference>
<dbReference type="AlphaFoldDB" id="A0A1Q9EE44"/>
<gene>
    <name evidence="1" type="primary">aphA</name>
    <name evidence="1" type="ORF">AK812_SmicGene11071</name>
</gene>
<sequence>MAPAAENAVLVELLQQVKDKINTLFRELETVAFPGHPPPEPLRGDPRRVARRFNHRWHMPSKTSGGRANMWYSFNVGPVHFVSINTETDFPGAEETDTGEYLRWLEAAAKAVLD</sequence>
<name>A0A1Q9EE44_SYMMI</name>
<dbReference type="OrthoDB" id="45007at2759"/>
<dbReference type="EMBL" id="LSRX01000177">
    <property type="protein sequence ID" value="OLQ05700.1"/>
    <property type="molecule type" value="Genomic_DNA"/>
</dbReference>
<dbReference type="Proteomes" id="UP000186817">
    <property type="component" value="Unassembled WGS sequence"/>
</dbReference>
<keyword evidence="2" id="KW-1185">Reference proteome</keyword>
<accession>A0A1Q9EE44</accession>
<evidence type="ECO:0000313" key="1">
    <source>
        <dbReference type="EMBL" id="OLQ05700.1"/>
    </source>
</evidence>
<dbReference type="PANTHER" id="PTHR45867:SF3">
    <property type="entry name" value="ACID PHOSPHATASE TYPE 7"/>
    <property type="match status" value="1"/>
</dbReference>
<comment type="caution">
    <text evidence="1">The sequence shown here is derived from an EMBL/GenBank/DDBJ whole genome shotgun (WGS) entry which is preliminary data.</text>
</comment>
<dbReference type="SUPFAM" id="SSF56300">
    <property type="entry name" value="Metallo-dependent phosphatases"/>
    <property type="match status" value="1"/>
</dbReference>
<dbReference type="Gene3D" id="3.60.21.10">
    <property type="match status" value="1"/>
</dbReference>
<reference evidence="1 2" key="1">
    <citation type="submission" date="2016-02" db="EMBL/GenBank/DDBJ databases">
        <title>Genome analysis of coral dinoflagellate symbionts highlights evolutionary adaptations to a symbiotic lifestyle.</title>
        <authorList>
            <person name="Aranda M."/>
            <person name="Li Y."/>
            <person name="Liew Y.J."/>
            <person name="Baumgarten S."/>
            <person name="Simakov O."/>
            <person name="Wilson M."/>
            <person name="Piel J."/>
            <person name="Ashoor H."/>
            <person name="Bougouffa S."/>
            <person name="Bajic V.B."/>
            <person name="Ryu T."/>
            <person name="Ravasi T."/>
            <person name="Bayer T."/>
            <person name="Micklem G."/>
            <person name="Kim H."/>
            <person name="Bhak J."/>
            <person name="Lajeunesse T.C."/>
            <person name="Voolstra C.R."/>
        </authorList>
    </citation>
    <scope>NUCLEOTIDE SEQUENCE [LARGE SCALE GENOMIC DNA]</scope>
    <source>
        <strain evidence="1 2">CCMP2467</strain>
    </source>
</reference>
<protein>
    <submittedName>
        <fullName evidence="1">Acid phosphatase</fullName>
    </submittedName>
</protein>
<dbReference type="PANTHER" id="PTHR45867">
    <property type="entry name" value="PURPLE ACID PHOSPHATASE"/>
    <property type="match status" value="1"/>
</dbReference>
<proteinExistence type="predicted"/>
<evidence type="ECO:0000313" key="2">
    <source>
        <dbReference type="Proteomes" id="UP000186817"/>
    </source>
</evidence>
<organism evidence="1 2">
    <name type="scientific">Symbiodinium microadriaticum</name>
    <name type="common">Dinoflagellate</name>
    <name type="synonym">Zooxanthella microadriatica</name>
    <dbReference type="NCBI Taxonomy" id="2951"/>
    <lineage>
        <taxon>Eukaryota</taxon>
        <taxon>Sar</taxon>
        <taxon>Alveolata</taxon>
        <taxon>Dinophyceae</taxon>
        <taxon>Suessiales</taxon>
        <taxon>Symbiodiniaceae</taxon>
        <taxon>Symbiodinium</taxon>
    </lineage>
</organism>